<dbReference type="RefSeq" id="WP_090097184.1">
    <property type="nucleotide sequence ID" value="NZ_FNIX01000003.1"/>
</dbReference>
<comment type="similarity">
    <text evidence="1">Belongs to the thioesterase family.</text>
</comment>
<evidence type="ECO:0000313" key="5">
    <source>
        <dbReference type="Proteomes" id="UP000199691"/>
    </source>
</evidence>
<dbReference type="InterPro" id="IPR012223">
    <property type="entry name" value="TEII"/>
</dbReference>
<proteinExistence type="inferred from homology"/>
<dbReference type="Proteomes" id="UP000199691">
    <property type="component" value="Unassembled WGS sequence"/>
</dbReference>
<dbReference type="OrthoDB" id="4169718at2"/>
<dbReference type="AlphaFoldDB" id="A0A1H0LZN7"/>
<keyword evidence="5" id="KW-1185">Reference proteome</keyword>
<sequence>MANVAEGGRWLRKFRATSEEAPQLVCFPYAGGSAGWFTRLRMDLAGEVQLSAVQYPGRLDRLRDQPIDDLHVLADEVFAVLDKSRPVALFGHSMGAVVAFEVARRLQAASVPVSHLFASGRAAPHLQRNAGVHLMSDDDMVTVIESLGGVEPGALSNAELRAMVLPVVRNDYRAIETYRCEPFASITAPITVLAGTDDPIVPLPDASEWTRHTTGSFALEKFPGGHFFPVGQWGTIADLVRRELRGGAGLGSGGRHGRDEAAGA</sequence>
<dbReference type="Pfam" id="PF00975">
    <property type="entry name" value="Thioesterase"/>
    <property type="match status" value="1"/>
</dbReference>
<gene>
    <name evidence="4" type="ORF">SAMN05421507_103512</name>
</gene>
<dbReference type="GO" id="GO:0016787">
    <property type="term" value="F:hydrolase activity"/>
    <property type="evidence" value="ECO:0007669"/>
    <property type="project" value="UniProtKB-KW"/>
</dbReference>
<evidence type="ECO:0000259" key="3">
    <source>
        <dbReference type="SMART" id="SM00824"/>
    </source>
</evidence>
<dbReference type="SMART" id="SM00824">
    <property type="entry name" value="PKS_TE"/>
    <property type="match status" value="1"/>
</dbReference>
<dbReference type="Gene3D" id="3.40.50.1820">
    <property type="entry name" value="alpha/beta hydrolase"/>
    <property type="match status" value="1"/>
</dbReference>
<dbReference type="STRING" id="641025.SAMN05421507_103512"/>
<evidence type="ECO:0000256" key="1">
    <source>
        <dbReference type="ARBA" id="ARBA00007169"/>
    </source>
</evidence>
<dbReference type="InterPro" id="IPR001031">
    <property type="entry name" value="Thioesterase"/>
</dbReference>
<dbReference type="SUPFAM" id="SSF53474">
    <property type="entry name" value="alpha/beta-Hydrolases"/>
    <property type="match status" value="1"/>
</dbReference>
<organism evidence="4 5">
    <name type="scientific">Lentzea jiangxiensis</name>
    <dbReference type="NCBI Taxonomy" id="641025"/>
    <lineage>
        <taxon>Bacteria</taxon>
        <taxon>Bacillati</taxon>
        <taxon>Actinomycetota</taxon>
        <taxon>Actinomycetes</taxon>
        <taxon>Pseudonocardiales</taxon>
        <taxon>Pseudonocardiaceae</taxon>
        <taxon>Lentzea</taxon>
    </lineage>
</organism>
<feature type="domain" description="Thioesterase TesA-like" evidence="3">
    <location>
        <begin position="25"/>
        <end position="244"/>
    </location>
</feature>
<evidence type="ECO:0000313" key="4">
    <source>
        <dbReference type="EMBL" id="SDO73400.1"/>
    </source>
</evidence>
<keyword evidence="2" id="KW-0378">Hydrolase</keyword>
<dbReference type="InterPro" id="IPR029058">
    <property type="entry name" value="AB_hydrolase_fold"/>
</dbReference>
<dbReference type="InterPro" id="IPR020802">
    <property type="entry name" value="TesA-like"/>
</dbReference>
<protein>
    <submittedName>
        <fullName evidence="4">Surfactin synthase thioesterase subunit</fullName>
    </submittedName>
</protein>
<reference evidence="5" key="1">
    <citation type="submission" date="2016-10" db="EMBL/GenBank/DDBJ databases">
        <authorList>
            <person name="Varghese N."/>
            <person name="Submissions S."/>
        </authorList>
    </citation>
    <scope>NUCLEOTIDE SEQUENCE [LARGE SCALE GENOMIC DNA]</scope>
    <source>
        <strain evidence="5">CGMCC 4.6609</strain>
    </source>
</reference>
<evidence type="ECO:0000256" key="2">
    <source>
        <dbReference type="ARBA" id="ARBA00022801"/>
    </source>
</evidence>
<accession>A0A1H0LZN7</accession>
<name>A0A1H0LZN7_9PSEU</name>
<dbReference type="GO" id="GO:0008610">
    <property type="term" value="P:lipid biosynthetic process"/>
    <property type="evidence" value="ECO:0007669"/>
    <property type="project" value="TreeGrafter"/>
</dbReference>
<dbReference type="PANTHER" id="PTHR11487">
    <property type="entry name" value="THIOESTERASE"/>
    <property type="match status" value="1"/>
</dbReference>
<dbReference type="EMBL" id="FNIX01000003">
    <property type="protein sequence ID" value="SDO73400.1"/>
    <property type="molecule type" value="Genomic_DNA"/>
</dbReference>
<dbReference type="PANTHER" id="PTHR11487:SF0">
    <property type="entry name" value="S-ACYL FATTY ACID SYNTHASE THIOESTERASE, MEDIUM CHAIN"/>
    <property type="match status" value="1"/>
</dbReference>